<dbReference type="GO" id="GO:0005886">
    <property type="term" value="C:plasma membrane"/>
    <property type="evidence" value="ECO:0007669"/>
    <property type="project" value="TreeGrafter"/>
</dbReference>
<dbReference type="AlphaFoldDB" id="A0A5N6ZPE5"/>
<dbReference type="Pfam" id="PF07690">
    <property type="entry name" value="MFS_1"/>
    <property type="match status" value="1"/>
</dbReference>
<organism evidence="8 9">
    <name type="scientific">Aspergillus caelatus</name>
    <dbReference type="NCBI Taxonomy" id="61420"/>
    <lineage>
        <taxon>Eukaryota</taxon>
        <taxon>Fungi</taxon>
        <taxon>Dikarya</taxon>
        <taxon>Ascomycota</taxon>
        <taxon>Pezizomycotina</taxon>
        <taxon>Eurotiomycetes</taxon>
        <taxon>Eurotiomycetidae</taxon>
        <taxon>Eurotiales</taxon>
        <taxon>Aspergillaceae</taxon>
        <taxon>Aspergillus</taxon>
        <taxon>Aspergillus subgen. Circumdati</taxon>
    </lineage>
</organism>
<evidence type="ECO:0000256" key="6">
    <source>
        <dbReference type="SAM" id="Phobius"/>
    </source>
</evidence>
<feature type="transmembrane region" description="Helical" evidence="6">
    <location>
        <begin position="194"/>
        <end position="214"/>
    </location>
</feature>
<sequence length="469" mass="50721">MMGTEERIVHGAQPDESCSLSAQDRKDTPMEWPWLRKHLILIQCSFLAVCPGFTSSILIPGTNAVAQELGISSQTATYLIAVHVLFLGLAPFFWITCMKAYGRRPILITSTLLSCFAALGGGFAKTYGGLMTARVFQSFGISAGFVLPGVIVVDIFSKEQRGRKNGIWAQMVSIGAPLGGVIGGPVVRYAGWRWALWLTAIMNAVQSIAFILTCPETSDLHRRSGNARFRVQHVLEPFLILQAPHIVFVAFAYGVTFAIVSVGLATIVPLALEDLYEFGAVAQGLFFLGPLVGALIGEQLAGPGSDWIMKRERRSSAAAAAAAGDAGGTAQRLERRLIVGLPGFLIAVSGILIFGLTLQYRTHWMGPCMGFAVANFGLQLVTTPSKTYCVDCLSSHSDSVLQLINTVRQILAFTVPFWSPNLVERLGYGLGYGIEAIILAVFSLGCVLVLCWGELWRNQLSIKKLEDTS</sequence>
<dbReference type="InterPro" id="IPR036259">
    <property type="entry name" value="MFS_trans_sf"/>
</dbReference>
<feature type="transmembrane region" description="Helical" evidence="6">
    <location>
        <begin position="168"/>
        <end position="188"/>
    </location>
</feature>
<feature type="transmembrane region" description="Helical" evidence="6">
    <location>
        <begin position="278"/>
        <end position="301"/>
    </location>
</feature>
<feature type="transmembrane region" description="Helical" evidence="6">
    <location>
        <begin position="430"/>
        <end position="453"/>
    </location>
</feature>
<feature type="region of interest" description="Disordered" evidence="5">
    <location>
        <begin position="1"/>
        <end position="23"/>
    </location>
</feature>
<dbReference type="OrthoDB" id="2585655at2759"/>
<dbReference type="InterPro" id="IPR020846">
    <property type="entry name" value="MFS_dom"/>
</dbReference>
<evidence type="ECO:0000256" key="2">
    <source>
        <dbReference type="ARBA" id="ARBA00022692"/>
    </source>
</evidence>
<comment type="subcellular location">
    <subcellularLocation>
        <location evidence="1">Membrane</location>
        <topology evidence="1">Multi-pass membrane protein</topology>
    </subcellularLocation>
</comment>
<feature type="transmembrane region" description="Helical" evidence="6">
    <location>
        <begin position="337"/>
        <end position="360"/>
    </location>
</feature>
<keyword evidence="3 6" id="KW-1133">Transmembrane helix</keyword>
<proteinExistence type="predicted"/>
<feature type="transmembrane region" description="Helical" evidence="6">
    <location>
        <begin position="106"/>
        <end position="124"/>
    </location>
</feature>
<evidence type="ECO:0000256" key="4">
    <source>
        <dbReference type="ARBA" id="ARBA00023136"/>
    </source>
</evidence>
<dbReference type="EMBL" id="ML737874">
    <property type="protein sequence ID" value="KAE8358709.1"/>
    <property type="molecule type" value="Genomic_DNA"/>
</dbReference>
<dbReference type="PROSITE" id="PS50850">
    <property type="entry name" value="MFS"/>
    <property type="match status" value="1"/>
</dbReference>
<accession>A0A5N6ZPE5</accession>
<dbReference type="Proteomes" id="UP000326268">
    <property type="component" value="Unassembled WGS sequence"/>
</dbReference>
<dbReference type="GeneID" id="43655633"/>
<dbReference type="PANTHER" id="PTHR23502">
    <property type="entry name" value="MAJOR FACILITATOR SUPERFAMILY"/>
    <property type="match status" value="1"/>
</dbReference>
<feature type="transmembrane region" description="Helical" evidence="6">
    <location>
        <begin position="246"/>
        <end position="272"/>
    </location>
</feature>
<protein>
    <submittedName>
        <fullName evidence="8">Major facilitator superfamily domain-containing protein</fullName>
    </submittedName>
</protein>
<keyword evidence="9" id="KW-1185">Reference proteome</keyword>
<evidence type="ECO:0000256" key="1">
    <source>
        <dbReference type="ARBA" id="ARBA00004141"/>
    </source>
</evidence>
<feature type="transmembrane region" description="Helical" evidence="6">
    <location>
        <begin position="39"/>
        <end position="59"/>
    </location>
</feature>
<evidence type="ECO:0000313" key="9">
    <source>
        <dbReference type="Proteomes" id="UP000326268"/>
    </source>
</evidence>
<keyword evidence="4 6" id="KW-0472">Membrane</keyword>
<dbReference type="PANTHER" id="PTHR23502:SF2">
    <property type="entry name" value="TRANSPORTER, PUTATIVE (AFU_ORTHOLOGUE AFUA_2G08910)-RELATED"/>
    <property type="match status" value="1"/>
</dbReference>
<evidence type="ECO:0000313" key="8">
    <source>
        <dbReference type="EMBL" id="KAE8358709.1"/>
    </source>
</evidence>
<evidence type="ECO:0000256" key="3">
    <source>
        <dbReference type="ARBA" id="ARBA00022989"/>
    </source>
</evidence>
<feature type="transmembrane region" description="Helical" evidence="6">
    <location>
        <begin position="71"/>
        <end position="94"/>
    </location>
</feature>
<dbReference type="RefSeq" id="XP_031921790.1">
    <property type="nucleotide sequence ID" value="XM_032071187.1"/>
</dbReference>
<evidence type="ECO:0000256" key="5">
    <source>
        <dbReference type="SAM" id="MobiDB-lite"/>
    </source>
</evidence>
<dbReference type="InterPro" id="IPR011701">
    <property type="entry name" value="MFS"/>
</dbReference>
<feature type="transmembrane region" description="Helical" evidence="6">
    <location>
        <begin position="136"/>
        <end position="156"/>
    </location>
</feature>
<keyword evidence="2 6" id="KW-0812">Transmembrane</keyword>
<feature type="domain" description="Major facilitator superfamily (MFS) profile" evidence="7">
    <location>
        <begin position="40"/>
        <end position="469"/>
    </location>
</feature>
<evidence type="ECO:0000259" key="7">
    <source>
        <dbReference type="PROSITE" id="PS50850"/>
    </source>
</evidence>
<gene>
    <name evidence="8" type="ORF">BDV27DRAFT_150197</name>
</gene>
<reference evidence="8 9" key="1">
    <citation type="submission" date="2019-04" db="EMBL/GenBank/DDBJ databases">
        <title>Friends and foes A comparative genomics studyof 23 Aspergillus species from section Flavi.</title>
        <authorList>
            <consortium name="DOE Joint Genome Institute"/>
            <person name="Kjaerbolling I."/>
            <person name="Vesth T."/>
            <person name="Frisvad J.C."/>
            <person name="Nybo J.L."/>
            <person name="Theobald S."/>
            <person name="Kildgaard S."/>
            <person name="Isbrandt T."/>
            <person name="Kuo A."/>
            <person name="Sato A."/>
            <person name="Lyhne E.K."/>
            <person name="Kogle M.E."/>
            <person name="Wiebenga A."/>
            <person name="Kun R.S."/>
            <person name="Lubbers R.J."/>
            <person name="Makela M.R."/>
            <person name="Barry K."/>
            <person name="Chovatia M."/>
            <person name="Clum A."/>
            <person name="Daum C."/>
            <person name="Haridas S."/>
            <person name="He G."/>
            <person name="LaButti K."/>
            <person name="Lipzen A."/>
            <person name="Mondo S."/>
            <person name="Riley R."/>
            <person name="Salamov A."/>
            <person name="Simmons B.A."/>
            <person name="Magnuson J.K."/>
            <person name="Henrissat B."/>
            <person name="Mortensen U.H."/>
            <person name="Larsen T.O."/>
            <person name="Devries R.P."/>
            <person name="Grigoriev I.V."/>
            <person name="Machida M."/>
            <person name="Baker S.E."/>
            <person name="Andersen M.R."/>
        </authorList>
    </citation>
    <scope>NUCLEOTIDE SEQUENCE [LARGE SCALE GENOMIC DNA]</scope>
    <source>
        <strain evidence="8 9">CBS 763.97</strain>
    </source>
</reference>
<dbReference type="Gene3D" id="1.20.1250.20">
    <property type="entry name" value="MFS general substrate transporter like domains"/>
    <property type="match status" value="1"/>
</dbReference>
<dbReference type="SUPFAM" id="SSF103473">
    <property type="entry name" value="MFS general substrate transporter"/>
    <property type="match status" value="1"/>
</dbReference>
<dbReference type="GO" id="GO:0022857">
    <property type="term" value="F:transmembrane transporter activity"/>
    <property type="evidence" value="ECO:0007669"/>
    <property type="project" value="InterPro"/>
</dbReference>
<name>A0A5N6ZPE5_9EURO</name>